<dbReference type="Pfam" id="PF02384">
    <property type="entry name" value="N6_Mtase"/>
    <property type="match status" value="1"/>
</dbReference>
<comment type="caution">
    <text evidence="4">The sequence shown here is derived from an EMBL/GenBank/DDBJ whole genome shotgun (WGS) entry which is preliminary data.</text>
</comment>
<dbReference type="STRING" id="1357400.HMPREF2086_01248"/>
<dbReference type="InterPro" id="IPR029063">
    <property type="entry name" value="SAM-dependent_MTases_sf"/>
</dbReference>
<dbReference type="HOGENOM" id="CLU_064272_0_0_7"/>
<sequence length="347" mass="40390">MSHLDRTQTINLGSFYTPKNIVNLAYAMLESRLDLDKYLLLDSACGSGDFFIKHYNYLGVDIDKVALQAVPRHIKTIHTNALSNVSRKAFGIDEKQPLIIIGNPPYNDKTSLTKNTIKTHICDIDKQLSCRDLGIAFLRSYAVLQADFVCVLHPLSYLIKRANFNALSNFKECYHLIDSLIISSEVFAPKSSTFFPIIIALYERSAQGMDFSFIQNYDFKVDNGSIICLNRFDFITNYVCKYPNPKDTRKEVAYFHTLRDINALKRNKTFLPSPTDHSIRVFSENLAYYYYIHHFKYFAHRLPYYFGNFDIFIDNKAFLKVCRNFLQLERNAVIEDYFDTLFKDFVR</sequence>
<dbReference type="PROSITE" id="PS00092">
    <property type="entry name" value="N6_MTASE"/>
    <property type="match status" value="1"/>
</dbReference>
<dbReference type="GO" id="GO:0003677">
    <property type="term" value="F:DNA binding"/>
    <property type="evidence" value="ECO:0007669"/>
    <property type="project" value="InterPro"/>
</dbReference>
<evidence type="ECO:0000313" key="5">
    <source>
        <dbReference type="Proteomes" id="UP000018731"/>
    </source>
</evidence>
<organism evidence="4 5">
    <name type="scientific">Helicobacter macacae MIT 99-5501</name>
    <dbReference type="NCBI Taxonomy" id="1357400"/>
    <lineage>
        <taxon>Bacteria</taxon>
        <taxon>Pseudomonadati</taxon>
        <taxon>Campylobacterota</taxon>
        <taxon>Epsilonproteobacteria</taxon>
        <taxon>Campylobacterales</taxon>
        <taxon>Helicobacteraceae</taxon>
        <taxon>Helicobacter</taxon>
    </lineage>
</organism>
<accession>V8C7S8</accession>
<dbReference type="PRINTS" id="PR00507">
    <property type="entry name" value="N12N6MTFRASE"/>
</dbReference>
<dbReference type="InterPro" id="IPR002052">
    <property type="entry name" value="DNA_methylase_N6_adenine_CS"/>
</dbReference>
<dbReference type="GO" id="GO:0008170">
    <property type="term" value="F:N-methyltransferase activity"/>
    <property type="evidence" value="ECO:0007669"/>
    <property type="project" value="InterPro"/>
</dbReference>
<dbReference type="OrthoDB" id="5328403at2"/>
<evidence type="ECO:0000313" key="4">
    <source>
        <dbReference type="EMBL" id="ETD23443.1"/>
    </source>
</evidence>
<dbReference type="GO" id="GO:0009307">
    <property type="term" value="P:DNA restriction-modification system"/>
    <property type="evidence" value="ECO:0007669"/>
    <property type="project" value="UniProtKB-KW"/>
</dbReference>
<dbReference type="GO" id="GO:0032259">
    <property type="term" value="P:methylation"/>
    <property type="evidence" value="ECO:0007669"/>
    <property type="project" value="InterPro"/>
</dbReference>
<comment type="similarity">
    <text evidence="1">Belongs to the N(4)/N(6)-methyltransferase family.</text>
</comment>
<proteinExistence type="inferred from homology"/>
<evidence type="ECO:0000259" key="3">
    <source>
        <dbReference type="Pfam" id="PF02384"/>
    </source>
</evidence>
<evidence type="ECO:0000256" key="1">
    <source>
        <dbReference type="ARBA" id="ARBA00006594"/>
    </source>
</evidence>
<protein>
    <recommendedName>
        <fullName evidence="3">DNA methylase adenine-specific domain-containing protein</fullName>
    </recommendedName>
</protein>
<dbReference type="Proteomes" id="UP000018731">
    <property type="component" value="Unassembled WGS sequence"/>
</dbReference>
<dbReference type="AlphaFoldDB" id="V8C7S8"/>
<dbReference type="PATRIC" id="fig|1357400.3.peg.1672"/>
<dbReference type="EMBL" id="AZJI01000005">
    <property type="protein sequence ID" value="ETD23443.1"/>
    <property type="molecule type" value="Genomic_DNA"/>
</dbReference>
<dbReference type="Gene3D" id="3.40.50.150">
    <property type="entry name" value="Vaccinia Virus protein VP39"/>
    <property type="match status" value="1"/>
</dbReference>
<gene>
    <name evidence="4" type="ORF">HMPREF2086_01248</name>
</gene>
<reference evidence="4 5" key="1">
    <citation type="journal article" date="2014" name="Genome Announc.">
        <title>Draft genome sequences of six enterohepatic helicobacter species isolated from humans and one from rhesus macaques.</title>
        <authorList>
            <person name="Shen Z."/>
            <person name="Sheh A."/>
            <person name="Young S.K."/>
            <person name="Abouelliel A."/>
            <person name="Ward D.V."/>
            <person name="Earl A.M."/>
            <person name="Fox J.G."/>
        </authorList>
    </citation>
    <scope>NUCLEOTIDE SEQUENCE [LARGE SCALE GENOMIC DNA]</scope>
    <source>
        <strain evidence="4 5">MIT 99-5501</strain>
    </source>
</reference>
<dbReference type="RefSeq" id="WP_023927990.1">
    <property type="nucleotide sequence ID" value="NZ_KI669454.1"/>
</dbReference>
<feature type="domain" description="DNA methylase adenine-specific" evidence="3">
    <location>
        <begin position="6"/>
        <end position="59"/>
    </location>
</feature>
<dbReference type="eggNOG" id="ENOG50317QX">
    <property type="taxonomic scope" value="Bacteria"/>
</dbReference>
<dbReference type="REBASE" id="94875">
    <property type="entry name" value="M.Hma5501ORF1248P"/>
</dbReference>
<dbReference type="SUPFAM" id="SSF53335">
    <property type="entry name" value="S-adenosyl-L-methionine-dependent methyltransferases"/>
    <property type="match status" value="1"/>
</dbReference>
<keyword evidence="2" id="KW-0680">Restriction system</keyword>
<name>V8C7S8_9HELI</name>
<keyword evidence="5" id="KW-1185">Reference proteome</keyword>
<evidence type="ECO:0000256" key="2">
    <source>
        <dbReference type="ARBA" id="ARBA00022747"/>
    </source>
</evidence>
<dbReference type="InterPro" id="IPR003356">
    <property type="entry name" value="DNA_methylase_A-5"/>
</dbReference>